<feature type="region of interest" description="Disordered" evidence="1">
    <location>
        <begin position="34"/>
        <end position="66"/>
    </location>
</feature>
<gene>
    <name evidence="2" type="ORF">IPOD504_LOCUS15391</name>
</gene>
<accession>A0ABN8IZM4</accession>
<proteinExistence type="predicted"/>
<dbReference type="EMBL" id="OW152818">
    <property type="protein sequence ID" value="CAH2072070.1"/>
    <property type="molecule type" value="Genomic_DNA"/>
</dbReference>
<name>A0ABN8IZM4_9NEOP</name>
<reference evidence="2" key="1">
    <citation type="submission" date="2022-03" db="EMBL/GenBank/DDBJ databases">
        <authorList>
            <person name="Martin H S."/>
        </authorList>
    </citation>
    <scope>NUCLEOTIDE SEQUENCE</scope>
</reference>
<sequence>MLRTQKCSTRYTIKMGEQLRSCVLLTSIHLESVGGESRRGESSVHKALTTPGAAPTPEQRCSGHCL</sequence>
<keyword evidence="3" id="KW-1185">Reference proteome</keyword>
<evidence type="ECO:0000313" key="2">
    <source>
        <dbReference type="EMBL" id="CAH2072070.1"/>
    </source>
</evidence>
<protein>
    <submittedName>
        <fullName evidence="2">Uncharacterized protein</fullName>
    </submittedName>
</protein>
<evidence type="ECO:0000256" key="1">
    <source>
        <dbReference type="SAM" id="MobiDB-lite"/>
    </source>
</evidence>
<organism evidence="2 3">
    <name type="scientific">Iphiclides podalirius</name>
    <name type="common">scarce swallowtail</name>
    <dbReference type="NCBI Taxonomy" id="110791"/>
    <lineage>
        <taxon>Eukaryota</taxon>
        <taxon>Metazoa</taxon>
        <taxon>Ecdysozoa</taxon>
        <taxon>Arthropoda</taxon>
        <taxon>Hexapoda</taxon>
        <taxon>Insecta</taxon>
        <taxon>Pterygota</taxon>
        <taxon>Neoptera</taxon>
        <taxon>Endopterygota</taxon>
        <taxon>Lepidoptera</taxon>
        <taxon>Glossata</taxon>
        <taxon>Ditrysia</taxon>
        <taxon>Papilionoidea</taxon>
        <taxon>Papilionidae</taxon>
        <taxon>Papilioninae</taxon>
        <taxon>Iphiclides</taxon>
    </lineage>
</organism>
<evidence type="ECO:0000313" key="3">
    <source>
        <dbReference type="Proteomes" id="UP000837857"/>
    </source>
</evidence>
<feature type="non-terminal residue" evidence="2">
    <location>
        <position position="66"/>
    </location>
</feature>
<dbReference type="Proteomes" id="UP000837857">
    <property type="component" value="Chromosome 6"/>
</dbReference>